<name>A0A919K5J5_9ACTN</name>
<keyword evidence="3" id="KW-1185">Reference proteome</keyword>
<feature type="region of interest" description="Disordered" evidence="1">
    <location>
        <begin position="58"/>
        <end position="89"/>
    </location>
</feature>
<sequence>MHLAGPRSRVLIIAPALGDPEVCTPGRRVGAEVPGRQIDVKQRLRDLLCEAGVEPEPARVAGDGLRENGAGPPRVGRDEPVSDPGQRVL</sequence>
<protein>
    <submittedName>
        <fullName evidence="2">Uncharacterized protein</fullName>
    </submittedName>
</protein>
<accession>A0A919K5J5</accession>
<gene>
    <name evidence="2" type="ORF">Ari01nite_66040</name>
</gene>
<organism evidence="2 3">
    <name type="scientific">Paractinoplanes rishiriensis</name>
    <dbReference type="NCBI Taxonomy" id="1050105"/>
    <lineage>
        <taxon>Bacteria</taxon>
        <taxon>Bacillati</taxon>
        <taxon>Actinomycetota</taxon>
        <taxon>Actinomycetes</taxon>
        <taxon>Micromonosporales</taxon>
        <taxon>Micromonosporaceae</taxon>
        <taxon>Paractinoplanes</taxon>
    </lineage>
</organism>
<dbReference type="EMBL" id="BOMV01000069">
    <property type="protein sequence ID" value="GIE99139.1"/>
    <property type="molecule type" value="Genomic_DNA"/>
</dbReference>
<proteinExistence type="predicted"/>
<evidence type="ECO:0000313" key="2">
    <source>
        <dbReference type="EMBL" id="GIE99139.1"/>
    </source>
</evidence>
<evidence type="ECO:0000256" key="1">
    <source>
        <dbReference type="SAM" id="MobiDB-lite"/>
    </source>
</evidence>
<evidence type="ECO:0000313" key="3">
    <source>
        <dbReference type="Proteomes" id="UP000636960"/>
    </source>
</evidence>
<dbReference type="AlphaFoldDB" id="A0A919K5J5"/>
<comment type="caution">
    <text evidence="2">The sequence shown here is derived from an EMBL/GenBank/DDBJ whole genome shotgun (WGS) entry which is preliminary data.</text>
</comment>
<dbReference type="Proteomes" id="UP000636960">
    <property type="component" value="Unassembled WGS sequence"/>
</dbReference>
<reference evidence="2" key="1">
    <citation type="submission" date="2021-01" db="EMBL/GenBank/DDBJ databases">
        <title>Whole genome shotgun sequence of Actinoplanes rishiriensis NBRC 108556.</title>
        <authorList>
            <person name="Komaki H."/>
            <person name="Tamura T."/>
        </authorList>
    </citation>
    <scope>NUCLEOTIDE SEQUENCE</scope>
    <source>
        <strain evidence="2">NBRC 108556</strain>
    </source>
</reference>